<feature type="region of interest" description="Disordered" evidence="1">
    <location>
        <begin position="689"/>
        <end position="726"/>
    </location>
</feature>
<comment type="caution">
    <text evidence="2">The sequence shown here is derived from an EMBL/GenBank/DDBJ whole genome shotgun (WGS) entry which is preliminary data.</text>
</comment>
<accession>A0ABT1VTF9</accession>
<evidence type="ECO:0000256" key="1">
    <source>
        <dbReference type="SAM" id="MobiDB-lite"/>
    </source>
</evidence>
<dbReference type="Proteomes" id="UP001524547">
    <property type="component" value="Unassembled WGS sequence"/>
</dbReference>
<feature type="compositionally biased region" description="Gly residues" evidence="1">
    <location>
        <begin position="80"/>
        <end position="91"/>
    </location>
</feature>
<reference evidence="2 3" key="1">
    <citation type="submission" date="2022-06" db="EMBL/GenBank/DDBJ databases">
        <title>Rhizosaccharibacter gen. nov. sp. nov. KSS12, endophytic bacteria isolated from sugarcane.</title>
        <authorList>
            <person name="Pitiwittayakul N."/>
        </authorList>
    </citation>
    <scope>NUCLEOTIDE SEQUENCE [LARGE SCALE GENOMIC DNA]</scope>
    <source>
        <strain evidence="2 3">KSS12</strain>
    </source>
</reference>
<feature type="compositionally biased region" description="Low complexity" evidence="1">
    <location>
        <begin position="689"/>
        <end position="698"/>
    </location>
</feature>
<dbReference type="Pfam" id="PF16937">
    <property type="entry name" value="T3SS_HrpK1"/>
    <property type="match status" value="1"/>
</dbReference>
<proteinExistence type="predicted"/>
<evidence type="ECO:0000313" key="2">
    <source>
        <dbReference type="EMBL" id="MCQ8239627.1"/>
    </source>
</evidence>
<feature type="region of interest" description="Disordered" evidence="1">
    <location>
        <begin position="454"/>
        <end position="476"/>
    </location>
</feature>
<feature type="region of interest" description="Disordered" evidence="1">
    <location>
        <begin position="1"/>
        <end position="115"/>
    </location>
</feature>
<evidence type="ECO:0008006" key="4">
    <source>
        <dbReference type="Google" id="ProtNLM"/>
    </source>
</evidence>
<evidence type="ECO:0000313" key="3">
    <source>
        <dbReference type="Proteomes" id="UP001524547"/>
    </source>
</evidence>
<name>A0ABT1VTF9_9PROT</name>
<dbReference type="InterPro" id="IPR031613">
    <property type="entry name" value="HrpK"/>
</dbReference>
<dbReference type="EMBL" id="JAMZEJ010000001">
    <property type="protein sequence ID" value="MCQ8239627.1"/>
    <property type="molecule type" value="Genomic_DNA"/>
</dbReference>
<feature type="compositionally biased region" description="Polar residues" evidence="1">
    <location>
        <begin position="1"/>
        <end position="17"/>
    </location>
</feature>
<gene>
    <name evidence="2" type="ORF">NFI88_02070</name>
</gene>
<dbReference type="RefSeq" id="WP_422918361.1">
    <property type="nucleotide sequence ID" value="NZ_JAMZEJ010000001.1"/>
</dbReference>
<sequence length="1045" mass="105354">MDSVRTNTPFNSFTTPDGSFPPGMAGEETGFSSALTGFPTASFGSVALDQGSGSGAPPGTDGSGTLSVGGGMDATMTVGAPGGSAPGGTGDATGSAGDPPDPAIDDSSFQSSPDDLKKLAPLVAGLPPAQQEAAEKAMNRPIVAAKMLKDGSPAEKKEAQAYFDKNPALKKALDTAAHGGKADGDISSHDLSAFIGNMEKQQGRAANTVTQYQKDHPNADGQSLQLVRQSALLQAYMPVIKNNSPDKDGNVGDYMTKDGLKAVLSDAGLPSALQGAASTFSQPGMFNMLDQGGLQGHDLATHNPDGKVSEDNIIDWVSKQAPTTGGQFASTIGDAATRDAVANVDTSKLNEDVFKNPQNYTGAQKAAVLVQLQDKQQQLQAGSDLKHSDDTDKALSKDISLLSSDQDVQQYLSQAVPAGEKQIVGSDPSLSRAVAKTYQDDVLTGKMLQTGLSAVSKNNSDDKNTKQTAGSAVSDFESQTQLDADLSDGQTATAQQIVGSNVNLTSQLQGDYQRDFSQGGELKQLQGEKDADLGTSLQTTQGDEQSFESVLDPNFVQSQSSAYASTMSNAAMQDGGSGKAVISALKGDGKADTSEMAQTISQIDPSQLYGGSNTGLTASDTQALVTSFLNDLDKGSSVQDACAKFDPDNSKFDGGACDSKVMAKLQSNPAAAQGVQMMLQSMAAGALGVQGPQPAQTGPAGGGDPSAATAYAAGGDPSADPTQAGGYGTEALAAGGGGLTNAAYTVPVAGGAAGASESLATGSAEQAASAMSGATSGTPDSAVLTQSPQLSAAEQAKENAMYAGMGIGAAGILALPAGYISGKQWDKKIAAAGDDTAAKDAAQLGKDTAASRISMAGEVAGGVGGVIGAATMLPDVSTMLKNGQTTQAGLAIGMSTRGLIQGSALTANLGDMAARRAGMASTEVATFSRSWSGKAGQWATQNAAKEIGGRWAGNIVERTTANVAGKVAESAGTKIAGEVAGRAVGMAAAEAVGAAVPVVGWIADAAMGIGMIGELIAEAVKKAHEKKEMSNTVNPTLKQYGIPEV</sequence>
<feature type="compositionally biased region" description="Polar residues" evidence="1">
    <location>
        <begin position="466"/>
        <end position="476"/>
    </location>
</feature>
<protein>
    <recommendedName>
        <fullName evidence="4">Type III effector HrpK</fullName>
    </recommendedName>
</protein>
<keyword evidence="3" id="KW-1185">Reference proteome</keyword>
<organism evidence="2 3">
    <name type="scientific">Rhizosaccharibacter radicis</name>
    <dbReference type="NCBI Taxonomy" id="2782605"/>
    <lineage>
        <taxon>Bacteria</taxon>
        <taxon>Pseudomonadati</taxon>
        <taxon>Pseudomonadota</taxon>
        <taxon>Alphaproteobacteria</taxon>
        <taxon>Acetobacterales</taxon>
        <taxon>Acetobacteraceae</taxon>
        <taxon>Rhizosaccharibacter</taxon>
    </lineage>
</organism>